<gene>
    <name evidence="1" type="ORF">QTP81_10970</name>
</gene>
<organism evidence="1 2">
    <name type="scientific">Alteromonas arenosi</name>
    <dbReference type="NCBI Taxonomy" id="3055817"/>
    <lineage>
        <taxon>Bacteria</taxon>
        <taxon>Pseudomonadati</taxon>
        <taxon>Pseudomonadota</taxon>
        <taxon>Gammaproteobacteria</taxon>
        <taxon>Alteromonadales</taxon>
        <taxon>Alteromonadaceae</taxon>
        <taxon>Alteromonas/Salinimonas group</taxon>
        <taxon>Alteromonas</taxon>
    </lineage>
</organism>
<name>A0ABT7T006_9ALTE</name>
<dbReference type="EMBL" id="JAUCBP010000007">
    <property type="protein sequence ID" value="MDM7861119.1"/>
    <property type="molecule type" value="Genomic_DNA"/>
</dbReference>
<proteinExistence type="predicted"/>
<dbReference type="RefSeq" id="WP_289365490.1">
    <property type="nucleotide sequence ID" value="NZ_JAUCBP010000007.1"/>
</dbReference>
<dbReference type="Proteomes" id="UP001234343">
    <property type="component" value="Unassembled WGS sequence"/>
</dbReference>
<evidence type="ECO:0000313" key="1">
    <source>
        <dbReference type="EMBL" id="MDM7861119.1"/>
    </source>
</evidence>
<accession>A0ABT7T006</accession>
<protein>
    <submittedName>
        <fullName evidence="1">Uncharacterized protein</fullName>
    </submittedName>
</protein>
<sequence>MKLAKFFKRKYPYSPIAYLGRKNVERIFGARIMKLKKLDKLQAEQASADSNFNRDQRKSA</sequence>
<keyword evidence="2" id="KW-1185">Reference proteome</keyword>
<evidence type="ECO:0000313" key="2">
    <source>
        <dbReference type="Proteomes" id="UP001234343"/>
    </source>
</evidence>
<comment type="caution">
    <text evidence="1">The sequence shown here is derived from an EMBL/GenBank/DDBJ whole genome shotgun (WGS) entry which is preliminary data.</text>
</comment>
<reference evidence="1 2" key="1">
    <citation type="submission" date="2023-06" db="EMBL/GenBank/DDBJ databases">
        <title>Alteromonas sp. ASW11-36 isolated from intertidal sand.</title>
        <authorList>
            <person name="Li Y."/>
        </authorList>
    </citation>
    <scope>NUCLEOTIDE SEQUENCE [LARGE SCALE GENOMIC DNA]</scope>
    <source>
        <strain evidence="1 2">ASW11-36</strain>
    </source>
</reference>